<dbReference type="Pfam" id="PF00392">
    <property type="entry name" value="GntR"/>
    <property type="match status" value="1"/>
</dbReference>
<comment type="caution">
    <text evidence="5">The sequence shown here is derived from an EMBL/GenBank/DDBJ whole genome shotgun (WGS) entry which is preliminary data.</text>
</comment>
<proteinExistence type="predicted"/>
<dbReference type="InterPro" id="IPR000524">
    <property type="entry name" value="Tscrpt_reg_HTH_GntR"/>
</dbReference>
<keyword evidence="2" id="KW-0238">DNA-binding</keyword>
<dbReference type="Pfam" id="PF07729">
    <property type="entry name" value="FCD"/>
    <property type="match status" value="1"/>
</dbReference>
<dbReference type="RefSeq" id="WP_132477653.1">
    <property type="nucleotide sequence ID" value="NZ_JBHRVM010000001.1"/>
</dbReference>
<protein>
    <submittedName>
        <fullName evidence="5">GntR family transcriptional regulator</fullName>
    </submittedName>
</protein>
<dbReference type="SMART" id="SM00345">
    <property type="entry name" value="HTH_GNTR"/>
    <property type="match status" value="1"/>
</dbReference>
<dbReference type="PANTHER" id="PTHR43537">
    <property type="entry name" value="TRANSCRIPTIONAL REGULATOR, GNTR FAMILY"/>
    <property type="match status" value="1"/>
</dbReference>
<dbReference type="InterPro" id="IPR008920">
    <property type="entry name" value="TF_FadR/GntR_C"/>
</dbReference>
<dbReference type="InterPro" id="IPR036390">
    <property type="entry name" value="WH_DNA-bd_sf"/>
</dbReference>
<dbReference type="InterPro" id="IPR011711">
    <property type="entry name" value="GntR_C"/>
</dbReference>
<reference evidence="5 6" key="1">
    <citation type="submission" date="2019-03" db="EMBL/GenBank/DDBJ databases">
        <title>Genomic Encyclopedia of Type Strains, Phase IV (KMG-IV): sequencing the most valuable type-strain genomes for metagenomic binning, comparative biology and taxonomic classification.</title>
        <authorList>
            <person name="Goeker M."/>
        </authorList>
    </citation>
    <scope>NUCLEOTIDE SEQUENCE [LARGE SCALE GENOMIC DNA]</scope>
    <source>
        <strain evidence="5 6">DSM 100048</strain>
    </source>
</reference>
<dbReference type="SUPFAM" id="SSF46785">
    <property type="entry name" value="Winged helix' DNA-binding domain"/>
    <property type="match status" value="1"/>
</dbReference>
<organism evidence="5 6">
    <name type="scientific">Paracandidimonas soli</name>
    <dbReference type="NCBI Taxonomy" id="1917182"/>
    <lineage>
        <taxon>Bacteria</taxon>
        <taxon>Pseudomonadati</taxon>
        <taxon>Pseudomonadota</taxon>
        <taxon>Betaproteobacteria</taxon>
        <taxon>Burkholderiales</taxon>
        <taxon>Alcaligenaceae</taxon>
        <taxon>Paracandidimonas</taxon>
    </lineage>
</organism>
<dbReference type="Proteomes" id="UP000294692">
    <property type="component" value="Unassembled WGS sequence"/>
</dbReference>
<feature type="domain" description="HTH gntR-type" evidence="4">
    <location>
        <begin position="6"/>
        <end position="73"/>
    </location>
</feature>
<dbReference type="SUPFAM" id="SSF48008">
    <property type="entry name" value="GntR ligand-binding domain-like"/>
    <property type="match status" value="1"/>
</dbReference>
<name>A0A4R3UT79_9BURK</name>
<dbReference type="Gene3D" id="1.10.10.10">
    <property type="entry name" value="Winged helix-like DNA-binding domain superfamily/Winged helix DNA-binding domain"/>
    <property type="match status" value="1"/>
</dbReference>
<dbReference type="OrthoDB" id="8903404at2"/>
<dbReference type="CDD" id="cd07377">
    <property type="entry name" value="WHTH_GntR"/>
    <property type="match status" value="1"/>
</dbReference>
<dbReference type="GO" id="GO:0003700">
    <property type="term" value="F:DNA-binding transcription factor activity"/>
    <property type="evidence" value="ECO:0007669"/>
    <property type="project" value="InterPro"/>
</dbReference>
<dbReference type="AlphaFoldDB" id="A0A4R3UT79"/>
<dbReference type="EMBL" id="SMBX01000008">
    <property type="protein sequence ID" value="TCU95206.1"/>
    <property type="molecule type" value="Genomic_DNA"/>
</dbReference>
<accession>A0A4R3UT79</accession>
<dbReference type="InterPro" id="IPR036388">
    <property type="entry name" value="WH-like_DNA-bd_sf"/>
</dbReference>
<keyword evidence="3" id="KW-0804">Transcription</keyword>
<dbReference type="SMART" id="SM00895">
    <property type="entry name" value="FCD"/>
    <property type="match status" value="1"/>
</dbReference>
<evidence type="ECO:0000256" key="3">
    <source>
        <dbReference type="ARBA" id="ARBA00023163"/>
    </source>
</evidence>
<dbReference type="GO" id="GO:0003677">
    <property type="term" value="F:DNA binding"/>
    <property type="evidence" value="ECO:0007669"/>
    <property type="project" value="UniProtKB-KW"/>
</dbReference>
<keyword evidence="1" id="KW-0805">Transcription regulation</keyword>
<dbReference type="PROSITE" id="PS50949">
    <property type="entry name" value="HTH_GNTR"/>
    <property type="match status" value="1"/>
</dbReference>
<dbReference type="PRINTS" id="PR00035">
    <property type="entry name" value="HTHGNTR"/>
</dbReference>
<keyword evidence="6" id="KW-1185">Reference proteome</keyword>
<evidence type="ECO:0000256" key="1">
    <source>
        <dbReference type="ARBA" id="ARBA00023015"/>
    </source>
</evidence>
<evidence type="ECO:0000259" key="4">
    <source>
        <dbReference type="PROSITE" id="PS50949"/>
    </source>
</evidence>
<sequence length="233" mass="26320">MPTNINLLRDQAYKLLLDMVISGELHSEDPLSERKLAERLSMGRTPVREALRALVRDGVMESQVGRGTFVRRLTPEDVRAVYQTRQALEGMAAFLAAKNGPTKALAGLGMQMKYMREHSGDYSRSQIDEIGAEFHRELFMAADNPVLLEVFEPLRLRFQIAFGLPRHNSTDQLRDTLKEHLAILEAVERGDGPDAQAAMWEHLEHGLQVRLRNFEQMDDSQSASPEPAIQQSL</sequence>
<dbReference type="Gene3D" id="1.20.120.530">
    <property type="entry name" value="GntR ligand-binding domain-like"/>
    <property type="match status" value="1"/>
</dbReference>
<gene>
    <name evidence="5" type="ORF">EV686_10849</name>
</gene>
<evidence type="ECO:0000313" key="6">
    <source>
        <dbReference type="Proteomes" id="UP000294692"/>
    </source>
</evidence>
<dbReference type="PANTHER" id="PTHR43537:SF44">
    <property type="entry name" value="GNTR FAMILY REGULATORY PROTEIN"/>
    <property type="match status" value="1"/>
</dbReference>
<evidence type="ECO:0000256" key="2">
    <source>
        <dbReference type="ARBA" id="ARBA00023125"/>
    </source>
</evidence>
<evidence type="ECO:0000313" key="5">
    <source>
        <dbReference type="EMBL" id="TCU95206.1"/>
    </source>
</evidence>